<dbReference type="EMBL" id="FR874161">
    <property type="protein sequence ID" value="CCC15175.1"/>
    <property type="molecule type" value="Genomic_DNA"/>
</dbReference>
<gene>
    <name evidence="1" type="primary">agl</name>
</gene>
<dbReference type="AlphaFoldDB" id="G0LY79"/>
<evidence type="ECO:0000313" key="1">
    <source>
        <dbReference type="EMBL" id="CCC15175.1"/>
    </source>
</evidence>
<reference evidence="1" key="1">
    <citation type="journal article" date="2011" name="Appl. Environ. Microbiol.">
        <title>Genetic screening of functional properties of lactic Acid bacteria in a fermented pearl millet slurry and in the metagenome of fermented starchy foods.</title>
        <authorList>
            <person name="Turpin W."/>
            <person name="Humblot C."/>
            <person name="Guyot J.P."/>
        </authorList>
    </citation>
    <scope>NUCLEOTIDE SEQUENCE</scope>
    <source>
        <strain evidence="1">9.1</strain>
    </source>
</reference>
<accession>G0LY79</accession>
<feature type="non-terminal residue" evidence="1">
    <location>
        <position position="1"/>
    </location>
</feature>
<feature type="non-terminal residue" evidence="1">
    <location>
        <position position="78"/>
    </location>
</feature>
<proteinExistence type="predicted"/>
<sequence>LFFEGEEIGMTNAYFTKLSDYVDLDSSMLITTLLMTNIWLVARQCSDISPCTLGTMHVHQCSGIQLIMAVFLNMNRGN</sequence>
<protein>
    <submittedName>
        <fullName evidence="1">Alpha glucosidase</fullName>
    </submittedName>
</protein>
<organism evidence="1">
    <name type="scientific">Pediococcus pentosaceus</name>
    <dbReference type="NCBI Taxonomy" id="1255"/>
    <lineage>
        <taxon>Bacteria</taxon>
        <taxon>Bacillati</taxon>
        <taxon>Bacillota</taxon>
        <taxon>Bacilli</taxon>
        <taxon>Lactobacillales</taxon>
        <taxon>Lactobacillaceae</taxon>
        <taxon>Pediococcus</taxon>
    </lineage>
</organism>
<name>G0LY79_PEDPE</name>